<sequence>MNKSMKSKIASLTFRGFEVLPHVIEEMLSVKASETGERGAHVRAGVSALLKRSFARFSIELEPDCRLDQAVPILLAHAGGLQRLKSVREVITPECLELDITWPVKGSDEQEGGFLPIVVLSDLANLECSLSFGFI</sequence>
<accession>A0ABW7D341</accession>
<comment type="caution">
    <text evidence="1">The sequence shown here is derived from an EMBL/GenBank/DDBJ whole genome shotgun (WGS) entry which is preliminary data.</text>
</comment>
<gene>
    <name evidence="1" type="ORF">ACEU0G_001919</name>
</gene>
<name>A0ABW7D341_9GAMM</name>
<protein>
    <submittedName>
        <fullName evidence="1">Uncharacterized protein</fullName>
    </submittedName>
</protein>
<keyword evidence="2" id="KW-1185">Reference proteome</keyword>
<organism evidence="1 2">
    <name type="scientific">Stenotrophomonas nematodicola</name>
    <dbReference type="NCBI Taxonomy" id="2656746"/>
    <lineage>
        <taxon>Bacteria</taxon>
        <taxon>Pseudomonadati</taxon>
        <taxon>Pseudomonadota</taxon>
        <taxon>Gammaproteobacteria</taxon>
        <taxon>Lysobacterales</taxon>
        <taxon>Lysobacteraceae</taxon>
        <taxon>Stenotrophomonas</taxon>
    </lineage>
</organism>
<reference evidence="1 2" key="1">
    <citation type="submission" date="2024-09" db="EMBL/GenBank/DDBJ databases">
        <authorList>
            <consortium name="All-Russian atlas of soil microorganisms"/>
            <consortium name="as a basis for the search for new antimicrobial producers and enzymes with unique properties"/>
            <person name="Sokolova E.A."/>
            <person name="Voronina E.N."/>
        </authorList>
    </citation>
    <scope>NUCLEOTIDE SEQUENCE [LARGE SCALE GENOMIC DNA]</scope>
    <source>
        <strain evidence="1 2">AF-22b-331.1</strain>
    </source>
</reference>
<proteinExistence type="predicted"/>
<dbReference type="Proteomes" id="UP001605261">
    <property type="component" value="Unassembled WGS sequence"/>
</dbReference>
<dbReference type="RefSeq" id="WP_394164793.1">
    <property type="nucleotide sequence ID" value="NZ_JBHGCJ010000023.1"/>
</dbReference>
<evidence type="ECO:0000313" key="1">
    <source>
        <dbReference type="EMBL" id="MFG6111580.1"/>
    </source>
</evidence>
<dbReference type="EMBL" id="JBHGCJ010000023">
    <property type="protein sequence ID" value="MFG6111580.1"/>
    <property type="molecule type" value="Genomic_DNA"/>
</dbReference>
<evidence type="ECO:0000313" key="2">
    <source>
        <dbReference type="Proteomes" id="UP001605261"/>
    </source>
</evidence>